<feature type="non-terminal residue" evidence="2">
    <location>
        <position position="277"/>
    </location>
</feature>
<organism evidence="2 3">
    <name type="scientific">Thalassiosira oceanica</name>
    <name type="common">Marine diatom</name>
    <dbReference type="NCBI Taxonomy" id="159749"/>
    <lineage>
        <taxon>Eukaryota</taxon>
        <taxon>Sar</taxon>
        <taxon>Stramenopiles</taxon>
        <taxon>Ochrophyta</taxon>
        <taxon>Bacillariophyta</taxon>
        <taxon>Coscinodiscophyceae</taxon>
        <taxon>Thalassiosirophycidae</taxon>
        <taxon>Thalassiosirales</taxon>
        <taxon>Thalassiosiraceae</taxon>
        <taxon>Thalassiosira</taxon>
    </lineage>
</organism>
<dbReference type="AlphaFoldDB" id="K0RQR1"/>
<dbReference type="Proteomes" id="UP000266841">
    <property type="component" value="Unassembled WGS sequence"/>
</dbReference>
<protein>
    <recommendedName>
        <fullName evidence="4">Reverse transcriptase domain-containing protein</fullName>
    </recommendedName>
</protein>
<proteinExistence type="predicted"/>
<evidence type="ECO:0008006" key="4">
    <source>
        <dbReference type="Google" id="ProtNLM"/>
    </source>
</evidence>
<gene>
    <name evidence="2" type="ORF">THAOC_29680</name>
</gene>
<evidence type="ECO:0000256" key="1">
    <source>
        <dbReference type="SAM" id="MobiDB-lite"/>
    </source>
</evidence>
<sequence>MKLREPNDIKSKKPQNKTENETTNRVCGRWSRAPTLTADETSNPWKKEADCNWSWKVIFAKKMMENARDHDLLPPDLFARSFSVQNCDLGHCYDAINHVAASIALQSFGVPMKAADVMHTVLQEMKFWLRSAFGDSDAPFSGSDLDPTMGEGQGSGGRKHGFHTPLKGSWSDVTLHILAILFVDDIDMLLAALSTQNNDEFIAMIQRAINEWGKIVMTTGGYLKQVKCQVALAVIEFVNGQPKVKQKSALNGVEFTIPTKDGDSVPIKVLGPDDAVE</sequence>
<feature type="compositionally biased region" description="Basic and acidic residues" evidence="1">
    <location>
        <begin position="1"/>
        <end position="22"/>
    </location>
</feature>
<keyword evidence="3" id="KW-1185">Reference proteome</keyword>
<dbReference type="OrthoDB" id="57034at2759"/>
<name>K0RQR1_THAOC</name>
<comment type="caution">
    <text evidence="2">The sequence shown here is derived from an EMBL/GenBank/DDBJ whole genome shotgun (WGS) entry which is preliminary data.</text>
</comment>
<reference evidence="2 3" key="1">
    <citation type="journal article" date="2012" name="Genome Biol.">
        <title>Genome and low-iron response of an oceanic diatom adapted to chronic iron limitation.</title>
        <authorList>
            <person name="Lommer M."/>
            <person name="Specht M."/>
            <person name="Roy A.S."/>
            <person name="Kraemer L."/>
            <person name="Andreson R."/>
            <person name="Gutowska M.A."/>
            <person name="Wolf J."/>
            <person name="Bergner S.V."/>
            <person name="Schilhabel M.B."/>
            <person name="Klostermeier U.C."/>
            <person name="Beiko R.G."/>
            <person name="Rosenstiel P."/>
            <person name="Hippler M."/>
            <person name="Laroche J."/>
        </authorList>
    </citation>
    <scope>NUCLEOTIDE SEQUENCE [LARGE SCALE GENOMIC DNA]</scope>
    <source>
        <strain evidence="2 3">CCMP1005</strain>
    </source>
</reference>
<dbReference type="EMBL" id="AGNL01042094">
    <property type="protein sequence ID" value="EJK51171.1"/>
    <property type="molecule type" value="Genomic_DNA"/>
</dbReference>
<accession>K0RQR1</accession>
<feature type="region of interest" description="Disordered" evidence="1">
    <location>
        <begin position="1"/>
        <end position="25"/>
    </location>
</feature>
<evidence type="ECO:0000313" key="2">
    <source>
        <dbReference type="EMBL" id="EJK51171.1"/>
    </source>
</evidence>
<evidence type="ECO:0000313" key="3">
    <source>
        <dbReference type="Proteomes" id="UP000266841"/>
    </source>
</evidence>